<evidence type="ECO:0000313" key="2">
    <source>
        <dbReference type="Proteomes" id="UP001196413"/>
    </source>
</evidence>
<protein>
    <submittedName>
        <fullName evidence="1">Uncharacterized protein</fullName>
    </submittedName>
</protein>
<organism evidence="1 2">
    <name type="scientific">Parelaphostrongylus tenuis</name>
    <name type="common">Meningeal worm</name>
    <dbReference type="NCBI Taxonomy" id="148309"/>
    <lineage>
        <taxon>Eukaryota</taxon>
        <taxon>Metazoa</taxon>
        <taxon>Ecdysozoa</taxon>
        <taxon>Nematoda</taxon>
        <taxon>Chromadorea</taxon>
        <taxon>Rhabditida</taxon>
        <taxon>Rhabditina</taxon>
        <taxon>Rhabditomorpha</taxon>
        <taxon>Strongyloidea</taxon>
        <taxon>Metastrongylidae</taxon>
        <taxon>Parelaphostrongylus</taxon>
    </lineage>
</organism>
<dbReference type="Proteomes" id="UP001196413">
    <property type="component" value="Unassembled WGS sequence"/>
</dbReference>
<reference evidence="1" key="1">
    <citation type="submission" date="2021-06" db="EMBL/GenBank/DDBJ databases">
        <title>Parelaphostrongylus tenuis whole genome reference sequence.</title>
        <authorList>
            <person name="Garwood T.J."/>
            <person name="Larsen P.A."/>
            <person name="Fountain-Jones N.M."/>
            <person name="Garbe J.R."/>
            <person name="Macchietto M.G."/>
            <person name="Kania S.A."/>
            <person name="Gerhold R.W."/>
            <person name="Richards J.E."/>
            <person name="Wolf T.M."/>
        </authorList>
    </citation>
    <scope>NUCLEOTIDE SEQUENCE</scope>
    <source>
        <strain evidence="1">MNPRO001-30</strain>
        <tissue evidence="1">Meninges</tissue>
    </source>
</reference>
<proteinExistence type="predicted"/>
<gene>
    <name evidence="1" type="ORF">KIN20_018533</name>
</gene>
<keyword evidence="2" id="KW-1185">Reference proteome</keyword>
<name>A0AAD5QRH7_PARTN</name>
<dbReference type="EMBL" id="JAHQIW010003688">
    <property type="protein sequence ID" value="KAJ1359742.1"/>
    <property type="molecule type" value="Genomic_DNA"/>
</dbReference>
<accession>A0AAD5QRH7</accession>
<sequence length="71" mass="8055">MVFNITLRKRLHFSAGARGARRLGIEACAGALCMLLWHATTPRNHLKWLTQLKIIATFIVRKELKAVALKE</sequence>
<comment type="caution">
    <text evidence="1">The sequence shown here is derived from an EMBL/GenBank/DDBJ whole genome shotgun (WGS) entry which is preliminary data.</text>
</comment>
<evidence type="ECO:0000313" key="1">
    <source>
        <dbReference type="EMBL" id="KAJ1359742.1"/>
    </source>
</evidence>
<dbReference type="AlphaFoldDB" id="A0AAD5QRH7"/>